<dbReference type="Proteomes" id="UP000031866">
    <property type="component" value="Chromosome"/>
</dbReference>
<dbReference type="Proteomes" id="UP000821656">
    <property type="component" value="Unassembled WGS sequence"/>
</dbReference>
<dbReference type="EMBL" id="JABSXK010000001">
    <property type="protein sequence ID" value="NRV11032.1"/>
    <property type="molecule type" value="Genomic_DNA"/>
</dbReference>
<reference evidence="4" key="3">
    <citation type="submission" date="2020-05" db="EMBL/GenBank/DDBJ databases">
        <title>Genomic insights into acetone-butanol-ethanol (ABE) fermentation by sequencing solventogenic clostridia strains.</title>
        <authorList>
            <person name="Brown S."/>
        </authorList>
    </citation>
    <scope>NUCLEOTIDE SEQUENCE</scope>
    <source>
        <strain evidence="4">DJ126</strain>
    </source>
</reference>
<name>A0A0B5QTR6_CLOBE</name>
<dbReference type="AlphaFoldDB" id="A0A0B5QTR6"/>
<dbReference type="InterPro" id="IPR004370">
    <property type="entry name" value="4-OT-like_dom"/>
</dbReference>
<dbReference type="GO" id="GO:0016853">
    <property type="term" value="F:isomerase activity"/>
    <property type="evidence" value="ECO:0007669"/>
    <property type="project" value="UniProtKB-KW"/>
</dbReference>
<keyword evidence="1 4" id="KW-0413">Isomerase</keyword>
<dbReference type="EMBL" id="CP010086">
    <property type="protein sequence ID" value="AJH00249.1"/>
    <property type="molecule type" value="Genomic_DNA"/>
</dbReference>
<evidence type="ECO:0000313" key="3">
    <source>
        <dbReference type="EMBL" id="AJH00249.1"/>
    </source>
</evidence>
<reference evidence="3" key="2">
    <citation type="submission" date="2016-02" db="EMBL/GenBank/DDBJ databases">
        <title>Genome sequence of Clostridium beijerinckii strain 59B.</title>
        <authorList>
            <person name="Little G.T."/>
            <person name="Minton N.P."/>
        </authorList>
    </citation>
    <scope>NUCLEOTIDE SEQUENCE</scope>
    <source>
        <strain evidence="3">NCIMB 14988</strain>
    </source>
</reference>
<dbReference type="OrthoDB" id="9804803at2"/>
<organism evidence="3 5">
    <name type="scientific">Clostridium beijerinckii</name>
    <name type="common">Clostridium MP</name>
    <dbReference type="NCBI Taxonomy" id="1520"/>
    <lineage>
        <taxon>Bacteria</taxon>
        <taxon>Bacillati</taxon>
        <taxon>Bacillota</taxon>
        <taxon>Clostridia</taxon>
        <taxon>Eubacteriales</taxon>
        <taxon>Clostridiaceae</taxon>
        <taxon>Clostridium</taxon>
    </lineage>
</organism>
<sequence>MPVITMKMKKTQPEKKKELIEKLTSAAVEVTNSPASAFTVFIEEYDPDSIGIGGQTLLEKSANK</sequence>
<dbReference type="Pfam" id="PF01361">
    <property type="entry name" value="Tautomerase"/>
    <property type="match status" value="1"/>
</dbReference>
<evidence type="ECO:0000313" key="5">
    <source>
        <dbReference type="Proteomes" id="UP000031866"/>
    </source>
</evidence>
<dbReference type="SUPFAM" id="SSF55331">
    <property type="entry name" value="Tautomerase/MIF"/>
    <property type="match status" value="1"/>
</dbReference>
<dbReference type="EC" id="5.3.2.6" evidence="4"/>
<protein>
    <submittedName>
        <fullName evidence="3">4-oxalocrotonate tautomerase</fullName>
        <ecNumber evidence="4">5.3.2.6</ecNumber>
    </submittedName>
</protein>
<dbReference type="Gene3D" id="3.30.429.10">
    <property type="entry name" value="Macrophage Migration Inhibitory Factor"/>
    <property type="match status" value="1"/>
</dbReference>
<reference evidence="5" key="1">
    <citation type="submission" date="2014-12" db="EMBL/GenBank/DDBJ databases">
        <title>Genome sequence of Clostridium beijerinckii strain 59B.</title>
        <authorList>
            <person name="Little G.T."/>
            <person name="Minton N.P."/>
        </authorList>
    </citation>
    <scope>NUCLEOTIDE SEQUENCE [LARGE SCALE GENOMIC DNA]</scope>
    <source>
        <strain evidence="5">59B</strain>
    </source>
</reference>
<dbReference type="NCBIfam" id="NF041920">
    <property type="entry name" value="DmpI"/>
    <property type="match status" value="1"/>
</dbReference>
<gene>
    <name evidence="4" type="ORF">DFH45_003995</name>
    <name evidence="3" type="ORF">LF65_03694</name>
</gene>
<evidence type="ECO:0000313" key="4">
    <source>
        <dbReference type="EMBL" id="NRV11032.1"/>
    </source>
</evidence>
<dbReference type="KEGG" id="cbei:LF65_03694"/>
<feature type="domain" description="4-oxalocrotonate tautomerase-like" evidence="2">
    <location>
        <begin position="2"/>
        <end position="56"/>
    </location>
</feature>
<dbReference type="InterPro" id="IPR014347">
    <property type="entry name" value="Tautomerase/MIF_sf"/>
</dbReference>
<evidence type="ECO:0000259" key="2">
    <source>
        <dbReference type="Pfam" id="PF01361"/>
    </source>
</evidence>
<dbReference type="RefSeq" id="WP_041897938.1">
    <property type="nucleotide sequence ID" value="NZ_CP010086.2"/>
</dbReference>
<evidence type="ECO:0000256" key="1">
    <source>
        <dbReference type="ARBA" id="ARBA00023235"/>
    </source>
</evidence>
<dbReference type="STRING" id="1520.LF65_03694"/>
<proteinExistence type="predicted"/>
<accession>A0A0B5QTR6</accession>